<keyword evidence="20" id="KW-1185">Reference proteome</keyword>
<dbReference type="Gene3D" id="1.10.3170.10">
    <property type="entry name" value="Recbcd, chain B, domain 2"/>
    <property type="match status" value="1"/>
</dbReference>
<comment type="domain">
    <text evidence="15">The N-terminal DNA-binding domain is a ssDNA-dependent ATPase and has ATP-dependent 3'-5' helicase function. This domain interacts with RecC.</text>
</comment>
<dbReference type="Pfam" id="PF00580">
    <property type="entry name" value="UvrD-helicase"/>
    <property type="match status" value="1"/>
</dbReference>
<keyword evidence="6 15" id="KW-0347">Helicase</keyword>
<keyword evidence="9 15" id="KW-0460">Magnesium</keyword>
<evidence type="ECO:0000256" key="10">
    <source>
        <dbReference type="ARBA" id="ARBA00023125"/>
    </source>
</evidence>
<keyword evidence="12 15" id="KW-0413">Isomerase</keyword>
<dbReference type="EC" id="3.1.11.5" evidence="15"/>
<feature type="region of interest" description="DNA-binding and helicase activity, interacts with RecC" evidence="15">
    <location>
        <begin position="1"/>
        <end position="865"/>
    </location>
</feature>
<dbReference type="EC" id="5.6.2.4" evidence="15"/>
<feature type="region of interest" description="Nuclease activity, interacts with RecD and RecA" evidence="15">
    <location>
        <begin position="913"/>
        <end position="1212"/>
    </location>
</feature>
<dbReference type="Gene3D" id="1.10.486.10">
    <property type="entry name" value="PCRA, domain 4"/>
    <property type="match status" value="1"/>
</dbReference>
<reference evidence="19" key="1">
    <citation type="submission" date="2021-12" db="EMBL/GenBank/DDBJ databases">
        <authorList>
            <person name="Rodrigo-Torres L."/>
            <person name="Arahal R. D."/>
            <person name="Lucena T."/>
        </authorList>
    </citation>
    <scope>NUCLEOTIDE SEQUENCE</scope>
    <source>
        <strain evidence="19">CECT 8226</strain>
    </source>
</reference>
<keyword evidence="4 15" id="KW-0227">DNA damage</keyword>
<proteinExistence type="inferred from homology"/>
<keyword evidence="5 15" id="KW-0378">Hydrolase</keyword>
<dbReference type="InterPro" id="IPR014016">
    <property type="entry name" value="UvrD-like_ATP-bd"/>
</dbReference>
<dbReference type="InterPro" id="IPR027417">
    <property type="entry name" value="P-loop_NTPase"/>
</dbReference>
<accession>A0ABN8DJ13</accession>
<dbReference type="Gene3D" id="3.40.50.300">
    <property type="entry name" value="P-loop containing nucleotide triphosphate hydrolases"/>
    <property type="match status" value="2"/>
</dbReference>
<comment type="function">
    <text evidence="15">A helicase/nuclease that prepares dsDNA breaks (DSB) for recombinational DNA repair. Binds to DSBs and unwinds DNA via a highly rapid and processive ATP-dependent bidirectional helicase activity. Unwinds dsDNA until it encounters a Chi (crossover hotspot instigator) sequence from the 3' direction. Cuts ssDNA a few nucleotides 3' to the Chi site. The properties and activities of the enzyme are changed at Chi. The Chi-altered holoenzyme produces a long 3'-ssDNA overhang and facilitates RecA-binding to the ssDNA for homologous DNA recombination and repair. Holoenzyme degrades any linearized DNA that is unable to undergo homologous recombination. In the holoenzyme this subunit contributes ATPase, 3'-5' helicase, exonuclease activity and loads RecA onto ssDNA.</text>
</comment>
<dbReference type="RefSeq" id="WP_237484990.1">
    <property type="nucleotide sequence ID" value="NZ_CAKLCM010000002.1"/>
</dbReference>
<dbReference type="InterPro" id="IPR014017">
    <property type="entry name" value="DNA_helicase_UvrD-like_C"/>
</dbReference>
<evidence type="ECO:0000256" key="9">
    <source>
        <dbReference type="ARBA" id="ARBA00022842"/>
    </source>
</evidence>
<evidence type="ECO:0000256" key="1">
    <source>
        <dbReference type="ARBA" id="ARBA00022722"/>
    </source>
</evidence>
<feature type="binding site" evidence="16">
    <location>
        <begin position="27"/>
        <end position="34"/>
    </location>
    <ligand>
        <name>ATP</name>
        <dbReference type="ChEBI" id="CHEBI:30616"/>
    </ligand>
</feature>
<name>A0ABN8DJ13_9VIBR</name>
<evidence type="ECO:0000256" key="2">
    <source>
        <dbReference type="ARBA" id="ARBA00022723"/>
    </source>
</evidence>
<evidence type="ECO:0000259" key="17">
    <source>
        <dbReference type="PROSITE" id="PS51198"/>
    </source>
</evidence>
<dbReference type="InterPro" id="IPR011604">
    <property type="entry name" value="PDDEXK-like_dom_sf"/>
</dbReference>
<feature type="binding site" evidence="15">
    <location>
        <position position="1089"/>
    </location>
    <ligand>
        <name>Mg(2+)</name>
        <dbReference type="ChEBI" id="CHEBI:18420"/>
    </ligand>
</feature>
<comment type="catalytic activity">
    <reaction evidence="13 15">
        <text>Couples ATP hydrolysis with the unwinding of duplex DNA by translocating in the 3'-5' direction.</text>
        <dbReference type="EC" id="5.6.2.4"/>
    </reaction>
</comment>
<dbReference type="GO" id="GO:0008854">
    <property type="term" value="F:exodeoxyribonuclease V activity"/>
    <property type="evidence" value="ECO:0007669"/>
    <property type="project" value="UniProtKB-EC"/>
</dbReference>
<keyword evidence="10 15" id="KW-0238">DNA-binding</keyword>
<evidence type="ECO:0000256" key="8">
    <source>
        <dbReference type="ARBA" id="ARBA00022840"/>
    </source>
</evidence>
<feature type="binding site" evidence="15">
    <location>
        <position position="1102"/>
    </location>
    <ligand>
        <name>Mg(2+)</name>
        <dbReference type="ChEBI" id="CHEBI:18420"/>
    </ligand>
</feature>
<dbReference type="Pfam" id="PF13361">
    <property type="entry name" value="UvrD_C"/>
    <property type="match status" value="1"/>
</dbReference>
<keyword evidence="2 15" id="KW-0479">Metal-binding</keyword>
<evidence type="ECO:0000259" key="18">
    <source>
        <dbReference type="PROSITE" id="PS51217"/>
    </source>
</evidence>
<comment type="domain">
    <text evidence="15">The C-terminal domain has nuclease activity and interacts with RecD. It interacts with RecA, facilitating its loading onto ssDNA.</text>
</comment>
<evidence type="ECO:0000256" key="4">
    <source>
        <dbReference type="ARBA" id="ARBA00022763"/>
    </source>
</evidence>
<feature type="binding site" evidence="15">
    <location>
        <position position="975"/>
    </location>
    <ligand>
        <name>Mg(2+)</name>
        <dbReference type="ChEBI" id="CHEBI:18420"/>
    </ligand>
</feature>
<comment type="cofactor">
    <cofactor evidence="15">
        <name>Mg(2+)</name>
        <dbReference type="ChEBI" id="CHEBI:18420"/>
    </cofactor>
    <text evidence="15">Binds 1 Mg(2+) ion per subunit.</text>
</comment>
<evidence type="ECO:0000256" key="3">
    <source>
        <dbReference type="ARBA" id="ARBA00022741"/>
    </source>
</evidence>
<evidence type="ECO:0000256" key="11">
    <source>
        <dbReference type="ARBA" id="ARBA00023204"/>
    </source>
</evidence>
<evidence type="ECO:0000256" key="15">
    <source>
        <dbReference type="HAMAP-Rule" id="MF_01485"/>
    </source>
</evidence>
<keyword evidence="3 15" id="KW-0547">Nucleotide-binding</keyword>
<keyword evidence="1 15" id="KW-0540">Nuclease</keyword>
<keyword evidence="11 15" id="KW-0234">DNA repair</keyword>
<dbReference type="PROSITE" id="PS51198">
    <property type="entry name" value="UVRD_HELICASE_ATP_BIND"/>
    <property type="match status" value="1"/>
</dbReference>
<dbReference type="PROSITE" id="PS51217">
    <property type="entry name" value="UVRD_HELICASE_CTER"/>
    <property type="match status" value="1"/>
</dbReference>
<comment type="catalytic activity">
    <reaction evidence="15">
        <text>Exonucleolytic cleavage (in the presence of ATP) in either 5'- to 3'- or 3'- to 5'-direction to yield 5'-phosphooligonucleotides.</text>
        <dbReference type="EC" id="3.1.11.5"/>
    </reaction>
</comment>
<dbReference type="Proteomes" id="UP000838160">
    <property type="component" value="Unassembled WGS sequence"/>
</dbReference>
<evidence type="ECO:0000256" key="5">
    <source>
        <dbReference type="ARBA" id="ARBA00022801"/>
    </source>
</evidence>
<feature type="domain" description="UvrD-like helicase ATP-binding" evidence="17">
    <location>
        <begin position="6"/>
        <end position="453"/>
    </location>
</feature>
<feature type="active site" description="For nuclease activity" evidence="15">
    <location>
        <position position="1102"/>
    </location>
</feature>
<comment type="miscellaneous">
    <text evidence="15">In the RecBCD complex, RecB has a slow 3'-5' helicase, an exonuclease activity and loads RecA onto ssDNA, RecD has a fast 5'-3' helicase activity, while RecC stimulates the ATPase and processivity of the RecB helicase and contributes to recognition of the Chi site.</text>
</comment>
<keyword evidence="8 15" id="KW-0067">ATP-binding</keyword>
<dbReference type="EMBL" id="CAKLCM010000002">
    <property type="protein sequence ID" value="CAH0526741.1"/>
    <property type="molecule type" value="Genomic_DNA"/>
</dbReference>
<gene>
    <name evidence="15 19" type="primary">recB</name>
    <name evidence="19" type="ORF">VHP8226_02113</name>
</gene>
<dbReference type="SUPFAM" id="SSF52540">
    <property type="entry name" value="P-loop containing nucleoside triphosphate hydrolases"/>
    <property type="match status" value="1"/>
</dbReference>
<evidence type="ECO:0000313" key="19">
    <source>
        <dbReference type="EMBL" id="CAH0526741.1"/>
    </source>
</evidence>
<dbReference type="InterPro" id="IPR011335">
    <property type="entry name" value="Restrct_endonuc-II-like"/>
</dbReference>
<evidence type="ECO:0000256" key="6">
    <source>
        <dbReference type="ARBA" id="ARBA00022806"/>
    </source>
</evidence>
<comment type="similarity">
    <text evidence="15">Belongs to the helicase family. UvrD subfamily.</text>
</comment>
<dbReference type="PANTHER" id="PTHR11070:SF23">
    <property type="entry name" value="RECBCD ENZYME SUBUNIT RECB"/>
    <property type="match status" value="1"/>
</dbReference>
<evidence type="ECO:0000256" key="12">
    <source>
        <dbReference type="ARBA" id="ARBA00023235"/>
    </source>
</evidence>
<dbReference type="InterPro" id="IPR038726">
    <property type="entry name" value="PDDEXK_AddAB-type"/>
</dbReference>
<dbReference type="InterPro" id="IPR000212">
    <property type="entry name" value="DNA_helicase_UvrD/REP"/>
</dbReference>
<dbReference type="SUPFAM" id="SSF52980">
    <property type="entry name" value="Restriction endonuclease-like"/>
    <property type="match status" value="1"/>
</dbReference>
<organism evidence="19 20">
    <name type="scientific">Vibrio hippocampi</name>
    <dbReference type="NCBI Taxonomy" id="654686"/>
    <lineage>
        <taxon>Bacteria</taxon>
        <taxon>Pseudomonadati</taxon>
        <taxon>Pseudomonadota</taxon>
        <taxon>Gammaproteobacteria</taxon>
        <taxon>Vibrionales</taxon>
        <taxon>Vibrionaceae</taxon>
        <taxon>Vibrio</taxon>
    </lineage>
</organism>
<comment type="subunit">
    <text evidence="15">Heterotrimer of RecB, RecC and RecD. All subunits contribute to DNA-binding. Interacts with RecA.</text>
</comment>
<dbReference type="CDD" id="cd22352">
    <property type="entry name" value="RecB_C-like"/>
    <property type="match status" value="1"/>
</dbReference>
<dbReference type="NCBIfam" id="TIGR00609">
    <property type="entry name" value="recB"/>
    <property type="match status" value="1"/>
</dbReference>
<dbReference type="HAMAP" id="MF_01485">
    <property type="entry name" value="RecB"/>
    <property type="match status" value="1"/>
</dbReference>
<protein>
    <recommendedName>
        <fullName evidence="15">RecBCD enzyme subunit RecB</fullName>
        <ecNumber evidence="15">3.1.11.5</ecNumber>
        <ecNumber evidence="15">5.6.2.4</ecNumber>
    </recommendedName>
    <alternativeName>
        <fullName evidence="15">DNA 3'-5' helicase subunit RecB</fullName>
    </alternativeName>
    <alternativeName>
        <fullName evidence="15">Exonuclease V subunit RecB</fullName>
        <shortName evidence="15">ExoV subunit RecB</shortName>
    </alternativeName>
    <alternativeName>
        <fullName evidence="15">Helicase/nuclease RecBCD subunit RecB</fullName>
    </alternativeName>
</protein>
<evidence type="ECO:0000256" key="13">
    <source>
        <dbReference type="ARBA" id="ARBA00034617"/>
    </source>
</evidence>
<feature type="domain" description="UvrD-like helicase C-terminal" evidence="18">
    <location>
        <begin position="480"/>
        <end position="758"/>
    </location>
</feature>
<dbReference type="Gene3D" id="3.90.320.10">
    <property type="match status" value="1"/>
</dbReference>
<comment type="caution">
    <text evidence="19">The sequence shown here is derived from an EMBL/GenBank/DDBJ whole genome shotgun (WGS) entry which is preliminary data.</text>
</comment>
<evidence type="ECO:0000313" key="20">
    <source>
        <dbReference type="Proteomes" id="UP000838160"/>
    </source>
</evidence>
<evidence type="ECO:0000256" key="16">
    <source>
        <dbReference type="PROSITE-ProRule" id="PRU00560"/>
    </source>
</evidence>
<sequence length="1212" mass="137883">MSDKPSQQPTPLQTMSFPLHGARLIEASAGTGKTFTIAGLYLRLLLGHGCDNSRHQQPLTVDQILVVTFTEAATAELRDRIRKRIHDARIAFARGSSNDPIIEPLLQQVTDHRFAMQALLQAERQMDEAAVYTIHGFCQRMLTQNAFESGARFNNEFITDESRLKAQVVADFWRSHFYPLPPELAQQVRTIWSTPSALLSDISNYLTGSAINITGAVEPDDLYQLHQEYLVKIGKIKSLWVEAASDVEAVINASGVNKKSYSKRYLPAWITAVTAWSNTETKDYYLPDQLEKFSQQVLADKTSKGEVPELPVFAAIDELLETPPELKNPLMMLAIRECRERLRKVKNAKQWLSFDDLLSHLSAAFDQPSGDLLADKIRSQYPVAMIDEFQDTDPLQYHIFSRIYLDNPECGWFMIGDPKQAIYGFRGADIFTYIQARNQVSDHYTLGTNWRSTDGMVQGVNTLFKQSQSPFLYDDDIPFYPVNSSPKAHLNHWERAGEKQPAIEFWLQQNDKPVAKGEYQQTMAEATAEHIATLLAQGDNQQAQLVESSKGEPRYQDIQASDIAILVRTGNEAKMVKQALASRRVASVYLSNRDSVFASEVARDMLRLLMSVWYQGDERLLKAAIATELFDLSAEQLDQINNDENVWEQWVAEFKQYRAEWQGKGVLPMLRKVLLHRALAIRFLSHTMGERWLTDYLHLAELLQSQRQEVESDSALLRWFGQRVEDAQSGQNGDDSYIQRLESERNLVQIVTIHKSKGLEYNLVYLPFVVSYREAQEAKFYDEQQGLATLDLKKSKAALAQADHERLAEDLRLIYVALTRAVFGCFIGVAPIRNGRQVKEPTGVHCSAIGHLIQNGAELGVDGLAQALGKLAQQHDGIKVTDVPQVSDFHYQAKQSQIPQLEAAKLTRHIDRDWRFTSYSSLVKQGHKSSDEQVFIESAGIDIDSSQEQETLEIIEPEKSIFHFPKGARPGTFLHTIFEEVEFTEPASSEANQQIITDLLIKEQYELEWLPIVTQLVDDVMNTSLDGKELRLKHKDKTQRLVEMEFLLPISLLQAPVLSQVIKAHDPLSQQTEDLGFYPVKGMLKGFIDLVFEHQGKYYVLDWKSNYLGDDESYYLNHQLQHSMVDHRYDLQYQIYALALHRFLRTRLADYRYEQHFGGVYYLFLRGIKPGAQSGIFYTKPSEALVTSLDKLIQGEDGNALHPMDEPTGVND</sequence>
<dbReference type="Pfam" id="PF12705">
    <property type="entry name" value="PDDEXK_1"/>
    <property type="match status" value="1"/>
</dbReference>
<comment type="catalytic activity">
    <reaction evidence="14 15">
        <text>ATP + H2O = ADP + phosphate + H(+)</text>
        <dbReference type="Rhea" id="RHEA:13065"/>
        <dbReference type="ChEBI" id="CHEBI:15377"/>
        <dbReference type="ChEBI" id="CHEBI:15378"/>
        <dbReference type="ChEBI" id="CHEBI:30616"/>
        <dbReference type="ChEBI" id="CHEBI:43474"/>
        <dbReference type="ChEBI" id="CHEBI:456216"/>
        <dbReference type="EC" id="5.6.2.4"/>
    </reaction>
</comment>
<evidence type="ECO:0000256" key="7">
    <source>
        <dbReference type="ARBA" id="ARBA00022839"/>
    </source>
</evidence>
<keyword evidence="7 15" id="KW-0269">Exonuclease</keyword>
<dbReference type="PANTHER" id="PTHR11070">
    <property type="entry name" value="UVRD / RECB / PCRA DNA HELICASE FAMILY MEMBER"/>
    <property type="match status" value="1"/>
</dbReference>
<evidence type="ECO:0000256" key="14">
    <source>
        <dbReference type="ARBA" id="ARBA00048988"/>
    </source>
</evidence>
<dbReference type="InterPro" id="IPR004586">
    <property type="entry name" value="RecB"/>
</dbReference>